<keyword evidence="3" id="KW-0735">Signal-anchor</keyword>
<dbReference type="Pfam" id="PF13896">
    <property type="entry name" value="Glyco_transf_49"/>
    <property type="match status" value="1"/>
</dbReference>
<dbReference type="GO" id="GO:0016020">
    <property type="term" value="C:membrane"/>
    <property type="evidence" value="ECO:0007669"/>
    <property type="project" value="UniProtKB-SubCell"/>
</dbReference>
<evidence type="ECO:0008006" key="9">
    <source>
        <dbReference type="Google" id="ProtNLM"/>
    </source>
</evidence>
<evidence type="ECO:0000313" key="8">
    <source>
        <dbReference type="Proteomes" id="UP001165065"/>
    </source>
</evidence>
<organism evidence="7 8">
    <name type="scientific">Triparma columacea</name>
    <dbReference type="NCBI Taxonomy" id="722753"/>
    <lineage>
        <taxon>Eukaryota</taxon>
        <taxon>Sar</taxon>
        <taxon>Stramenopiles</taxon>
        <taxon>Ochrophyta</taxon>
        <taxon>Bolidophyceae</taxon>
        <taxon>Parmales</taxon>
        <taxon>Triparmaceae</taxon>
        <taxon>Triparma</taxon>
    </lineage>
</organism>
<gene>
    <name evidence="7" type="ORF">TrCOL_g2951</name>
</gene>
<dbReference type="Proteomes" id="UP001165065">
    <property type="component" value="Unassembled WGS sequence"/>
</dbReference>
<protein>
    <recommendedName>
        <fullName evidence="9">Glycosyltransferase</fullName>
    </recommendedName>
</protein>
<dbReference type="PANTHER" id="PTHR12270">
    <property type="entry name" value="GLYCOSYLTRANSFERASE-RELATED"/>
    <property type="match status" value="1"/>
</dbReference>
<reference evidence="8" key="1">
    <citation type="journal article" date="2023" name="Commun. Biol.">
        <title>Genome analysis of Parmales, the sister group of diatoms, reveals the evolutionary specialization of diatoms from phago-mixotrophs to photoautotrophs.</title>
        <authorList>
            <person name="Ban H."/>
            <person name="Sato S."/>
            <person name="Yoshikawa S."/>
            <person name="Yamada K."/>
            <person name="Nakamura Y."/>
            <person name="Ichinomiya M."/>
            <person name="Sato N."/>
            <person name="Blanc-Mathieu R."/>
            <person name="Endo H."/>
            <person name="Kuwata A."/>
            <person name="Ogata H."/>
        </authorList>
    </citation>
    <scope>NUCLEOTIDE SEQUENCE [LARGE SCALE GENOMIC DNA]</scope>
</reference>
<dbReference type="OrthoDB" id="205012at2759"/>
<evidence type="ECO:0000313" key="7">
    <source>
        <dbReference type="EMBL" id="GMI32916.1"/>
    </source>
</evidence>
<keyword evidence="4" id="KW-1133">Transmembrane helix</keyword>
<evidence type="ECO:0000256" key="6">
    <source>
        <dbReference type="ARBA" id="ARBA00023180"/>
    </source>
</evidence>
<evidence type="ECO:0000256" key="5">
    <source>
        <dbReference type="ARBA" id="ARBA00023136"/>
    </source>
</evidence>
<proteinExistence type="predicted"/>
<dbReference type="AlphaFoldDB" id="A0A9W7L6C2"/>
<keyword evidence="5" id="KW-0472">Membrane</keyword>
<dbReference type="PANTHER" id="PTHR12270:SF52">
    <property type="entry name" value="GLYCOSYLTRANSFERASE-LIKE PROTEIN GNT13-RELATED"/>
    <property type="match status" value="1"/>
</dbReference>
<keyword evidence="8" id="KW-1185">Reference proteome</keyword>
<evidence type="ECO:0000256" key="2">
    <source>
        <dbReference type="ARBA" id="ARBA00022692"/>
    </source>
</evidence>
<evidence type="ECO:0000256" key="1">
    <source>
        <dbReference type="ARBA" id="ARBA00004606"/>
    </source>
</evidence>
<keyword evidence="2" id="KW-0812">Transmembrane</keyword>
<evidence type="ECO:0000256" key="4">
    <source>
        <dbReference type="ARBA" id="ARBA00022989"/>
    </source>
</evidence>
<dbReference type="InterPro" id="IPR051292">
    <property type="entry name" value="Xyl/GlcA_transferase"/>
</dbReference>
<dbReference type="GO" id="GO:0042285">
    <property type="term" value="F:xylosyltransferase activity"/>
    <property type="evidence" value="ECO:0007669"/>
    <property type="project" value="TreeGrafter"/>
</dbReference>
<evidence type="ECO:0000256" key="3">
    <source>
        <dbReference type="ARBA" id="ARBA00022968"/>
    </source>
</evidence>
<comment type="caution">
    <text evidence="7">The sequence shown here is derived from an EMBL/GenBank/DDBJ whole genome shotgun (WGS) entry which is preliminary data.</text>
</comment>
<comment type="subcellular location">
    <subcellularLocation>
        <location evidence="1">Membrane</location>
        <topology evidence="1">Single-pass type II membrane protein</topology>
    </subcellularLocation>
</comment>
<name>A0A9W7L6C2_9STRA</name>
<accession>A0A9W7L6C2</accession>
<keyword evidence="6" id="KW-0325">Glycoprotein</keyword>
<dbReference type="GO" id="GO:0015020">
    <property type="term" value="F:glucuronosyltransferase activity"/>
    <property type="evidence" value="ECO:0007669"/>
    <property type="project" value="TreeGrafter"/>
</dbReference>
<dbReference type="EMBL" id="BRYA01000024">
    <property type="protein sequence ID" value="GMI32916.1"/>
    <property type="molecule type" value="Genomic_DNA"/>
</dbReference>
<sequence length="329" mass="37047">MPLSKTSGCSSSLPPTVTMVTHLDMGRFWMLPILCGRWEGPMVAVVYDPEGKDGLWLDEGNMAKKVGEKCGPGTRVVRFPQAGGGEGAYPVNKLRNLGLREVKTTHYLMVDVDFVPSKGMEGVILEELRKGKESGWDDYYDHTALVVPAFERVGDPCSTGVECLSRFESGGYIPGDMDELRGMYKSGEVRVFQVTDNPTGHSTTDVEAFLGGEGEGSSKIRCFESNRYEPYLVIPWCPSSTPMYDERFSGYGKNKISNVFQLRHMNYDFRVLDGAYLTHLPHPVSKDKAKWEKRGSKAHEEMDRLYISFTRDVKRKFGMTPRVRLCEFM</sequence>
<dbReference type="GO" id="GO:0035269">
    <property type="term" value="P:protein O-linked glycosylation via mannose"/>
    <property type="evidence" value="ECO:0007669"/>
    <property type="project" value="TreeGrafter"/>
</dbReference>